<dbReference type="InterPro" id="IPR004646">
    <property type="entry name" value="Fe-S_hydro-lyase_TtdA-typ_cat"/>
</dbReference>
<evidence type="ECO:0000256" key="4">
    <source>
        <dbReference type="ARBA" id="ARBA00011738"/>
    </source>
</evidence>
<evidence type="ECO:0000256" key="10">
    <source>
        <dbReference type="PIRNR" id="PIRNR001394"/>
    </source>
</evidence>
<evidence type="ECO:0000256" key="7">
    <source>
        <dbReference type="ARBA" id="ARBA00023004"/>
    </source>
</evidence>
<comment type="caution">
    <text evidence="13">The sequence shown here is derived from an EMBL/GenBank/DDBJ whole genome shotgun (WGS) entry which is preliminary data.</text>
</comment>
<dbReference type="PANTHER" id="PTHR43351">
    <property type="entry name" value="L(+)-TARTRATE DEHYDRATASE SUBUNIT BETA"/>
    <property type="match status" value="1"/>
</dbReference>
<dbReference type="EC" id="4.2.1.2" evidence="10"/>
<dbReference type="PANTHER" id="PTHR43351:SF2">
    <property type="entry name" value="L(+)-TARTRATE DEHYDRATASE SUBUNIT BETA-RELATED"/>
    <property type="match status" value="1"/>
</dbReference>
<dbReference type="Pfam" id="PF05681">
    <property type="entry name" value="Fumerase"/>
    <property type="match status" value="1"/>
</dbReference>
<sequence>MQELKNSLLTLITDTSTNLPPDVRAAIRKATAKENAGTRSALALSTINDNIRMAEENVSPICQDTGMPTFIIHVPVGVNQMTISQAIREAIVEATQTGKLRPNAVDSLTGENSGDNLGEGVPVIHYEQWNRDDIDVRLILKGGGCENKNIQYSLPCELEGLGRAGRDLDGIRKCILHSVYQAQGQGCSAGFIGVGIGGDRTTGYELAKKQLFRQANDTNPNPELAQLEAYILDKANELSIGTMGFGGNTTLLGCKIGTMHRIPASFFVSVAYNCWAFRRQGVTLDPKTGAITSWLYKDKPQRVEVKEPETGTQEQAPATREVRLTPPISEEAIRDLKVGDVVILDGLIHTGRDALHKYLMDHDAPVDLQGGVIYHCGPVMLKDENGNWTVKAAGPTTSIREEPYQADIIGKFGIRAVIGKGGMGARTLAGLQEHGAVYLNAIGGAAQYYADCITAVNGVDLLQFGVPEAMWHLTVKNFAAIVTMDAHGNSLHRDVEMTALEKLSQFKEPVFK</sequence>
<dbReference type="InterPro" id="IPR011167">
    <property type="entry name" value="Fe_dep_fumarate_hydratase"/>
</dbReference>
<protein>
    <recommendedName>
        <fullName evidence="10">Fumarate hydratase class I</fullName>
        <ecNumber evidence="10">4.2.1.2</ecNumber>
    </recommendedName>
</protein>
<dbReference type="Proteomes" id="UP000241639">
    <property type="component" value="Unassembled WGS sequence"/>
</dbReference>
<comment type="subunit">
    <text evidence="4 10">Homodimer.</text>
</comment>
<keyword evidence="8 10" id="KW-0411">Iron-sulfur</keyword>
<dbReference type="InterPro" id="IPR004647">
    <property type="entry name" value="Fe-S_hydro-lyase_TtdB-typ_cat"/>
</dbReference>
<organism evidence="13 14">
    <name type="scientific">Desmospora activa DSM 45169</name>
    <dbReference type="NCBI Taxonomy" id="1121389"/>
    <lineage>
        <taxon>Bacteria</taxon>
        <taxon>Bacillati</taxon>
        <taxon>Bacillota</taxon>
        <taxon>Bacilli</taxon>
        <taxon>Bacillales</taxon>
        <taxon>Thermoactinomycetaceae</taxon>
        <taxon>Desmospora</taxon>
    </lineage>
</organism>
<evidence type="ECO:0000256" key="6">
    <source>
        <dbReference type="ARBA" id="ARBA00022723"/>
    </source>
</evidence>
<dbReference type="InterPro" id="IPR036660">
    <property type="entry name" value="Fe-S_hydroAse_TtdB_cat_sf"/>
</dbReference>
<evidence type="ECO:0000256" key="3">
    <source>
        <dbReference type="ARBA" id="ARBA00008876"/>
    </source>
</evidence>
<reference evidence="13 14" key="1">
    <citation type="submission" date="2018-04" db="EMBL/GenBank/DDBJ databases">
        <title>Genomic Encyclopedia of Archaeal and Bacterial Type Strains, Phase II (KMG-II): from individual species to whole genera.</title>
        <authorList>
            <person name="Goeker M."/>
        </authorList>
    </citation>
    <scope>NUCLEOTIDE SEQUENCE [LARGE SCALE GENOMIC DNA]</scope>
    <source>
        <strain evidence="13 14">DSM 45169</strain>
    </source>
</reference>
<evidence type="ECO:0000259" key="12">
    <source>
        <dbReference type="Pfam" id="PF05683"/>
    </source>
</evidence>
<dbReference type="EMBL" id="PZZP01000001">
    <property type="protein sequence ID" value="PTM58194.1"/>
    <property type="molecule type" value="Genomic_DNA"/>
</dbReference>
<dbReference type="AlphaFoldDB" id="A0A2T4Z8G9"/>
<dbReference type="OrthoDB" id="9798978at2"/>
<keyword evidence="6 10" id="KW-0479">Metal-binding</keyword>
<dbReference type="GO" id="GO:0051539">
    <property type="term" value="F:4 iron, 4 sulfur cluster binding"/>
    <property type="evidence" value="ECO:0007669"/>
    <property type="project" value="UniProtKB-UniRule"/>
</dbReference>
<evidence type="ECO:0000256" key="9">
    <source>
        <dbReference type="ARBA" id="ARBA00023239"/>
    </source>
</evidence>
<dbReference type="GO" id="GO:0006091">
    <property type="term" value="P:generation of precursor metabolites and energy"/>
    <property type="evidence" value="ECO:0007669"/>
    <property type="project" value="InterPro"/>
</dbReference>
<feature type="domain" description="Fe-S hydro-lyase tartrate dehydratase beta-type catalytic" evidence="12">
    <location>
        <begin position="291"/>
        <end position="494"/>
    </location>
</feature>
<gene>
    <name evidence="13" type="ORF">C8J48_0772</name>
</gene>
<dbReference type="RefSeq" id="WP_107725028.1">
    <property type="nucleotide sequence ID" value="NZ_PZZP01000001.1"/>
</dbReference>
<name>A0A2T4Z8G9_9BACL</name>
<dbReference type="GO" id="GO:0046872">
    <property type="term" value="F:metal ion binding"/>
    <property type="evidence" value="ECO:0007669"/>
    <property type="project" value="UniProtKB-UniRule"/>
</dbReference>
<keyword evidence="5 10" id="KW-0004">4Fe-4S</keyword>
<comment type="catalytic activity">
    <reaction evidence="1 10">
        <text>(S)-malate = fumarate + H2O</text>
        <dbReference type="Rhea" id="RHEA:12460"/>
        <dbReference type="ChEBI" id="CHEBI:15377"/>
        <dbReference type="ChEBI" id="CHEBI:15589"/>
        <dbReference type="ChEBI" id="CHEBI:29806"/>
        <dbReference type="EC" id="4.2.1.2"/>
    </reaction>
</comment>
<dbReference type="GO" id="GO:0004333">
    <property type="term" value="F:fumarate hydratase activity"/>
    <property type="evidence" value="ECO:0007669"/>
    <property type="project" value="UniProtKB-UniRule"/>
</dbReference>
<keyword evidence="9 10" id="KW-0456">Lyase</keyword>
<evidence type="ECO:0000259" key="11">
    <source>
        <dbReference type="Pfam" id="PF05681"/>
    </source>
</evidence>
<dbReference type="SUPFAM" id="SSF117457">
    <property type="entry name" value="FumA C-terminal domain-like"/>
    <property type="match status" value="1"/>
</dbReference>
<evidence type="ECO:0000256" key="8">
    <source>
        <dbReference type="ARBA" id="ARBA00023014"/>
    </source>
</evidence>
<evidence type="ECO:0000256" key="1">
    <source>
        <dbReference type="ARBA" id="ARBA00000929"/>
    </source>
</evidence>
<evidence type="ECO:0000256" key="2">
    <source>
        <dbReference type="ARBA" id="ARBA00001966"/>
    </source>
</evidence>
<proteinExistence type="inferred from homology"/>
<keyword evidence="14" id="KW-1185">Reference proteome</keyword>
<dbReference type="Gene3D" id="3.20.130.10">
    <property type="entry name" value="Fe-S hydro-lyase, tartrate dehydratase beta-type, catalytic domain"/>
    <property type="match status" value="1"/>
</dbReference>
<evidence type="ECO:0000313" key="14">
    <source>
        <dbReference type="Proteomes" id="UP000241639"/>
    </source>
</evidence>
<feature type="domain" description="Fe-S hydro-lyase tartrate dehydratase alpha-type catalytic" evidence="11">
    <location>
        <begin position="8"/>
        <end position="282"/>
    </location>
</feature>
<comment type="similarity">
    <text evidence="3 10">Belongs to the class-I fumarase family.</text>
</comment>
<dbReference type="PIRSF" id="PIRSF001394">
    <property type="entry name" value="Fe_dep_fumar_hy"/>
    <property type="match status" value="1"/>
</dbReference>
<dbReference type="NCBIfam" id="TIGR00722">
    <property type="entry name" value="ttdA_fumA_fumB"/>
    <property type="match status" value="1"/>
</dbReference>
<evidence type="ECO:0000256" key="5">
    <source>
        <dbReference type="ARBA" id="ARBA00022485"/>
    </source>
</evidence>
<comment type="cofactor">
    <cofactor evidence="2 10">
        <name>[4Fe-4S] cluster</name>
        <dbReference type="ChEBI" id="CHEBI:49883"/>
    </cofactor>
</comment>
<accession>A0A2T4Z8G9</accession>
<keyword evidence="7 10" id="KW-0408">Iron</keyword>
<evidence type="ECO:0000313" key="13">
    <source>
        <dbReference type="EMBL" id="PTM58194.1"/>
    </source>
</evidence>
<dbReference type="Pfam" id="PF05683">
    <property type="entry name" value="Fumerase_C"/>
    <property type="match status" value="1"/>
</dbReference>
<comment type="function">
    <text evidence="10">Catalyzes the reversible hydration of fumarate to (S)-malate.</text>
</comment>
<dbReference type="NCBIfam" id="TIGR00723">
    <property type="entry name" value="ttdB_fumA_fumB"/>
    <property type="match status" value="1"/>
</dbReference>